<dbReference type="EMBL" id="SDMP01000011">
    <property type="protein sequence ID" value="RYR30016.1"/>
    <property type="molecule type" value="Genomic_DNA"/>
</dbReference>
<dbReference type="GO" id="GO:0034976">
    <property type="term" value="P:response to endoplasmic reticulum stress"/>
    <property type="evidence" value="ECO:0007669"/>
    <property type="project" value="TreeGrafter"/>
</dbReference>
<comment type="caution">
    <text evidence="4">The sequence shown here is derived from an EMBL/GenBank/DDBJ whole genome shotgun (WGS) entry which is preliminary data.</text>
</comment>
<dbReference type="PANTHER" id="PTHR31057:SF0">
    <property type="entry name" value="E3 UFM1-PROTEIN LIGASE 1"/>
    <property type="match status" value="1"/>
</dbReference>
<comment type="similarity">
    <text evidence="1">Belongs to the cullin family.</text>
</comment>
<dbReference type="GO" id="GO:1990592">
    <property type="term" value="P:protein K69-linked ufmylation"/>
    <property type="evidence" value="ECO:0007669"/>
    <property type="project" value="TreeGrafter"/>
</dbReference>
<accession>A0A445AUG1</accession>
<dbReference type="GO" id="GO:0031625">
    <property type="term" value="F:ubiquitin protein ligase binding"/>
    <property type="evidence" value="ECO:0007669"/>
    <property type="project" value="InterPro"/>
</dbReference>
<evidence type="ECO:0000313" key="5">
    <source>
        <dbReference type="Proteomes" id="UP000289738"/>
    </source>
</evidence>
<dbReference type="STRING" id="3818.A0A445AUG1"/>
<feature type="domain" description="Cullin N-terminal" evidence="2">
    <location>
        <begin position="278"/>
        <end position="341"/>
    </location>
</feature>
<dbReference type="PANTHER" id="PTHR31057">
    <property type="entry name" value="E3 UFM1-PROTEIN LIGASE 1"/>
    <property type="match status" value="1"/>
</dbReference>
<dbReference type="Pfam" id="PF00888">
    <property type="entry name" value="Cullin"/>
    <property type="match status" value="1"/>
</dbReference>
<dbReference type="SUPFAM" id="SSF74788">
    <property type="entry name" value="Cullin repeat-like"/>
    <property type="match status" value="1"/>
</dbReference>
<evidence type="ECO:0008006" key="6">
    <source>
        <dbReference type="Google" id="ProtNLM"/>
    </source>
</evidence>
<dbReference type="Pfam" id="PF23659">
    <property type="entry name" value="UFL1"/>
    <property type="match status" value="1"/>
</dbReference>
<dbReference type="AlphaFoldDB" id="A0A445AUG1"/>
<protein>
    <recommendedName>
        <fullName evidence="6">Cullin N-terminal domain-containing protein</fullName>
    </recommendedName>
</protein>
<reference evidence="4 5" key="1">
    <citation type="submission" date="2019-01" db="EMBL/GenBank/DDBJ databases">
        <title>Sequencing of cultivated peanut Arachis hypogaea provides insights into genome evolution and oil improvement.</title>
        <authorList>
            <person name="Chen X."/>
        </authorList>
    </citation>
    <scope>NUCLEOTIDE SEQUENCE [LARGE SCALE GENOMIC DNA]</scope>
    <source>
        <strain evidence="5">cv. Fuhuasheng</strain>
        <tissue evidence="4">Leaves</tissue>
    </source>
</reference>
<evidence type="ECO:0000313" key="4">
    <source>
        <dbReference type="EMBL" id="RYR30016.1"/>
    </source>
</evidence>
<dbReference type="GO" id="GO:0005789">
    <property type="term" value="C:endoplasmic reticulum membrane"/>
    <property type="evidence" value="ECO:0007669"/>
    <property type="project" value="TreeGrafter"/>
</dbReference>
<dbReference type="GO" id="GO:0006511">
    <property type="term" value="P:ubiquitin-dependent protein catabolic process"/>
    <property type="evidence" value="ECO:0007669"/>
    <property type="project" value="InterPro"/>
</dbReference>
<name>A0A445AUG1_ARAHY</name>
<proteinExistence type="inferred from homology"/>
<dbReference type="Proteomes" id="UP000289738">
    <property type="component" value="Chromosome B01"/>
</dbReference>
<dbReference type="Gene3D" id="1.20.1310.10">
    <property type="entry name" value="Cullin Repeats"/>
    <property type="match status" value="1"/>
</dbReference>
<organism evidence="4 5">
    <name type="scientific">Arachis hypogaea</name>
    <name type="common">Peanut</name>
    <dbReference type="NCBI Taxonomy" id="3818"/>
    <lineage>
        <taxon>Eukaryota</taxon>
        <taxon>Viridiplantae</taxon>
        <taxon>Streptophyta</taxon>
        <taxon>Embryophyta</taxon>
        <taxon>Tracheophyta</taxon>
        <taxon>Spermatophyta</taxon>
        <taxon>Magnoliopsida</taxon>
        <taxon>eudicotyledons</taxon>
        <taxon>Gunneridae</taxon>
        <taxon>Pentapetalae</taxon>
        <taxon>rosids</taxon>
        <taxon>fabids</taxon>
        <taxon>Fabales</taxon>
        <taxon>Fabaceae</taxon>
        <taxon>Papilionoideae</taxon>
        <taxon>50 kb inversion clade</taxon>
        <taxon>dalbergioids sensu lato</taxon>
        <taxon>Dalbergieae</taxon>
        <taxon>Pterocarpus clade</taxon>
        <taxon>Arachis</taxon>
    </lineage>
</organism>
<feature type="domain" description="E3 UFM1-protein ligase 1-like" evidence="3">
    <location>
        <begin position="2"/>
        <end position="106"/>
    </location>
</feature>
<gene>
    <name evidence="4" type="ORF">Ahy_B01g054782</name>
</gene>
<evidence type="ECO:0000259" key="2">
    <source>
        <dbReference type="Pfam" id="PF00888"/>
    </source>
</evidence>
<dbReference type="InterPro" id="IPR001373">
    <property type="entry name" value="Cullin_N"/>
</dbReference>
<dbReference type="GO" id="GO:0061666">
    <property type="term" value="F:UFM1 ligase activity"/>
    <property type="evidence" value="ECO:0007669"/>
    <property type="project" value="InterPro"/>
</dbReference>
<keyword evidence="5" id="KW-1185">Reference proteome</keyword>
<dbReference type="InterPro" id="IPR056580">
    <property type="entry name" value="Ufl1_dom"/>
</dbReference>
<sequence length="350" mass="38772">MSLIRKALELIEDDQSTYVVLHRHLLRTVAAPMVDMLLHDLDEQNKLKNGVELQDAPSSESISVSPGDRVAISKSFPRPLAVADKALAVVEALEGKVGISNFTTNLLVKLQPVGNHTNPSTVSLHHRRKEWNTAAVRRTQSSPSVALKVRHLASLVLQVFNPSSLSPIAAASSSSASIVFVCSAVLPSSFSCGLRSRSSPFTFARRSPFAFTRSSPFELAFVWKPRCSASNSATNPRDPPSRRTTLFCHRNFGCVICIFYPDPPGFNEVGISYFRLTEREGGQIDRSLLKNIVDIFVEVGLGKLDHYEQDFEIQMLDDTANYYKSKCTLWTEVDSFQESLWKANASRIGP</sequence>
<evidence type="ECO:0000256" key="1">
    <source>
        <dbReference type="ARBA" id="ARBA00006019"/>
    </source>
</evidence>
<dbReference type="InterPro" id="IPR016159">
    <property type="entry name" value="Cullin_repeat-like_dom_sf"/>
</dbReference>
<dbReference type="GO" id="GO:0032434">
    <property type="term" value="P:regulation of proteasomal ubiquitin-dependent protein catabolic process"/>
    <property type="evidence" value="ECO:0007669"/>
    <property type="project" value="TreeGrafter"/>
</dbReference>
<evidence type="ECO:0000259" key="3">
    <source>
        <dbReference type="Pfam" id="PF23659"/>
    </source>
</evidence>
<dbReference type="InterPro" id="IPR018611">
    <property type="entry name" value="Ufl1"/>
</dbReference>